<dbReference type="PANTHER" id="PTHR31238">
    <property type="entry name" value="GERMIN-LIKE PROTEIN SUBFAMILY 3 MEMBER 3"/>
    <property type="match status" value="1"/>
</dbReference>
<evidence type="ECO:0000259" key="14">
    <source>
        <dbReference type="SMART" id="SM00835"/>
    </source>
</evidence>
<comment type="similarity">
    <text evidence="3 13">Belongs to the germin family.</text>
</comment>
<feature type="binding site" evidence="12">
    <location>
        <position position="100"/>
    </location>
    <ligand>
        <name>Mn(2+)</name>
        <dbReference type="ChEBI" id="CHEBI:29035"/>
    </ligand>
</feature>
<dbReference type="InterPro" id="IPR006045">
    <property type="entry name" value="Cupin_1"/>
</dbReference>
<evidence type="ECO:0000313" key="15">
    <source>
        <dbReference type="EMBL" id="MQL81652.1"/>
    </source>
</evidence>
<dbReference type="EMBL" id="NMUH01000579">
    <property type="protein sequence ID" value="MQL81652.1"/>
    <property type="molecule type" value="Genomic_DNA"/>
</dbReference>
<comment type="function">
    <text evidence="1">May play a role in plant defense. Probably has no oxalate oxidase activity even if the active site is conserved.</text>
</comment>
<comment type="subunit">
    <text evidence="4">Oligomer (believed to be a pentamer but probably hexamer).</text>
</comment>
<protein>
    <recommendedName>
        <fullName evidence="13">Germin-like protein</fullName>
    </recommendedName>
</protein>
<dbReference type="GO" id="GO:0048046">
    <property type="term" value="C:apoplast"/>
    <property type="evidence" value="ECO:0007669"/>
    <property type="project" value="UniProtKB-SubCell"/>
</dbReference>
<evidence type="ECO:0000256" key="6">
    <source>
        <dbReference type="ARBA" id="ARBA00022525"/>
    </source>
</evidence>
<feature type="binding site" evidence="11">
    <location>
        <position position="107"/>
    </location>
    <ligand>
        <name>oxalate</name>
        <dbReference type="ChEBI" id="CHEBI:30623"/>
    </ligand>
</feature>
<evidence type="ECO:0000256" key="7">
    <source>
        <dbReference type="ARBA" id="ARBA00022723"/>
    </source>
</evidence>
<keyword evidence="8 13" id="KW-0732">Signal</keyword>
<dbReference type="Gene3D" id="2.60.120.10">
    <property type="entry name" value="Jelly Rolls"/>
    <property type="match status" value="1"/>
</dbReference>
<evidence type="ECO:0000256" key="8">
    <source>
        <dbReference type="ARBA" id="ARBA00022729"/>
    </source>
</evidence>
<feature type="domain" description="Cupin type-1" evidence="14">
    <location>
        <begin position="66"/>
        <end position="198"/>
    </location>
</feature>
<reference evidence="15" key="1">
    <citation type="submission" date="2017-07" db="EMBL/GenBank/DDBJ databases">
        <title>Taro Niue Genome Assembly and Annotation.</title>
        <authorList>
            <person name="Atibalentja N."/>
            <person name="Keating K."/>
            <person name="Fields C.J."/>
        </authorList>
    </citation>
    <scope>NUCLEOTIDE SEQUENCE</scope>
    <source>
        <strain evidence="15">Niue_2</strain>
        <tissue evidence="15">Leaf</tissue>
    </source>
</reference>
<evidence type="ECO:0000256" key="13">
    <source>
        <dbReference type="RuleBase" id="RU366015"/>
    </source>
</evidence>
<keyword evidence="6 13" id="KW-0964">Secreted</keyword>
<dbReference type="InterPro" id="IPR001929">
    <property type="entry name" value="Germin"/>
</dbReference>
<dbReference type="InterPro" id="IPR011051">
    <property type="entry name" value="RmlC_Cupin_sf"/>
</dbReference>
<accession>A0A843U895</accession>
<keyword evidence="5 13" id="KW-0052">Apoplast</keyword>
<keyword evidence="16" id="KW-1185">Reference proteome</keyword>
<comment type="caution">
    <text evidence="15">The sequence shown here is derived from an EMBL/GenBank/DDBJ whole genome shotgun (WGS) entry which is preliminary data.</text>
</comment>
<dbReference type="AlphaFoldDB" id="A0A843U895"/>
<evidence type="ECO:0000256" key="9">
    <source>
        <dbReference type="ARBA" id="ARBA00023180"/>
    </source>
</evidence>
<feature type="binding site" evidence="12">
    <location>
        <position position="146"/>
    </location>
    <ligand>
        <name>Mn(2+)</name>
        <dbReference type="ChEBI" id="CHEBI:29035"/>
    </ligand>
</feature>
<evidence type="ECO:0000256" key="12">
    <source>
        <dbReference type="PIRSR" id="PIRSR601929-2"/>
    </source>
</evidence>
<dbReference type="CDD" id="cd02241">
    <property type="entry name" value="cupin_OxOx"/>
    <property type="match status" value="1"/>
</dbReference>
<dbReference type="SMART" id="SM00835">
    <property type="entry name" value="Cupin_1"/>
    <property type="match status" value="1"/>
</dbReference>
<name>A0A843U895_COLES</name>
<comment type="subcellular location">
    <subcellularLocation>
        <location evidence="2 13">Secreted</location>
        <location evidence="2 13">Extracellular space</location>
        <location evidence="2 13">Apoplast</location>
    </subcellularLocation>
</comment>
<keyword evidence="10 11" id="KW-0464">Manganese</keyword>
<evidence type="ECO:0000256" key="2">
    <source>
        <dbReference type="ARBA" id="ARBA00004271"/>
    </source>
</evidence>
<dbReference type="GO" id="GO:0030145">
    <property type="term" value="F:manganese ion binding"/>
    <property type="evidence" value="ECO:0007669"/>
    <property type="project" value="UniProtKB-UniRule"/>
</dbReference>
<feature type="signal peptide" evidence="13">
    <location>
        <begin position="1"/>
        <end position="24"/>
    </location>
</feature>
<dbReference type="FunFam" id="2.60.120.10:FF:000098">
    <property type="entry name" value="Germin-like protein 9-3"/>
    <property type="match status" value="1"/>
</dbReference>
<keyword evidence="9" id="KW-0325">Glycoprotein</keyword>
<dbReference type="InterPro" id="IPR014710">
    <property type="entry name" value="RmlC-like_jellyroll"/>
</dbReference>
<evidence type="ECO:0000256" key="3">
    <source>
        <dbReference type="ARBA" id="ARBA00007456"/>
    </source>
</evidence>
<keyword evidence="7 11" id="KW-0479">Metal-binding</keyword>
<feature type="chain" id="PRO_5033104724" description="Germin-like protein" evidence="13">
    <location>
        <begin position="25"/>
        <end position="208"/>
    </location>
</feature>
<dbReference type="SUPFAM" id="SSF51182">
    <property type="entry name" value="RmlC-like cupins"/>
    <property type="match status" value="1"/>
</dbReference>
<evidence type="ECO:0000256" key="5">
    <source>
        <dbReference type="ARBA" id="ARBA00022523"/>
    </source>
</evidence>
<dbReference type="Pfam" id="PF00190">
    <property type="entry name" value="Cupin_1"/>
    <property type="match status" value="1"/>
</dbReference>
<evidence type="ECO:0000313" key="16">
    <source>
        <dbReference type="Proteomes" id="UP000652761"/>
    </source>
</evidence>
<proteinExistence type="inferred from homology"/>
<feature type="binding site" evidence="11">
    <location>
        <position position="97"/>
    </location>
    <ligand>
        <name>oxalate</name>
        <dbReference type="ChEBI" id="CHEBI:30623"/>
    </ligand>
</feature>
<feature type="binding site" evidence="12">
    <location>
        <position position="107"/>
    </location>
    <ligand>
        <name>Mn(2+)</name>
        <dbReference type="ChEBI" id="CHEBI:29035"/>
    </ligand>
</feature>
<organism evidence="15 16">
    <name type="scientific">Colocasia esculenta</name>
    <name type="common">Wild taro</name>
    <name type="synonym">Arum esculentum</name>
    <dbReference type="NCBI Taxonomy" id="4460"/>
    <lineage>
        <taxon>Eukaryota</taxon>
        <taxon>Viridiplantae</taxon>
        <taxon>Streptophyta</taxon>
        <taxon>Embryophyta</taxon>
        <taxon>Tracheophyta</taxon>
        <taxon>Spermatophyta</taxon>
        <taxon>Magnoliopsida</taxon>
        <taxon>Liliopsida</taxon>
        <taxon>Araceae</taxon>
        <taxon>Aroideae</taxon>
        <taxon>Colocasieae</taxon>
        <taxon>Colocasia</taxon>
    </lineage>
</organism>
<sequence>MAGLKHAIDFLLLLALTTSPTANAGDPDIISDFIPPAGNASAVDGSYFTYTGFRQVISPEGAPSTFTVVKATRMEFPALKDQSVSLATLLFPAGAVNPPHTQPRSAELLFLVMGTLQVGFVNSTNRLYTQTLQPGDLFVFPKGLVHYQFATGPEPAVAIFALGSSSAGMVSIPNSVFGSGIDDVVLAKSFKTDVATIQKVKAGLAVRA</sequence>
<dbReference type="OrthoDB" id="1546383at2759"/>
<evidence type="ECO:0000256" key="10">
    <source>
        <dbReference type="ARBA" id="ARBA00023211"/>
    </source>
</evidence>
<dbReference type="Proteomes" id="UP000652761">
    <property type="component" value="Unassembled WGS sequence"/>
</dbReference>
<evidence type="ECO:0000256" key="4">
    <source>
        <dbReference type="ARBA" id="ARBA00011268"/>
    </source>
</evidence>
<evidence type="ECO:0000256" key="11">
    <source>
        <dbReference type="PIRSR" id="PIRSR601929-1"/>
    </source>
</evidence>
<evidence type="ECO:0000256" key="1">
    <source>
        <dbReference type="ARBA" id="ARBA00003629"/>
    </source>
</evidence>
<dbReference type="PRINTS" id="PR00325">
    <property type="entry name" value="GERMIN"/>
</dbReference>
<gene>
    <name evidence="15" type="ORF">Taro_014109</name>
</gene>